<feature type="transmembrane region" description="Helical" evidence="1">
    <location>
        <begin position="12"/>
        <end position="33"/>
    </location>
</feature>
<sequence length="176" mass="19014">MKYACYLATGRSGFLVMGLALGLIAGLNFQGLWPNVPLHASATDGYESFSIATGLVDNDVEALYFLDYLTGDLVGAVINPKTGKFNSRFTYNISQDFTSGGRNAKYLMVTGLANMPRGRAGFQPANSIVYVADAQSGQIAAYIMPWNSSMQAAGKPQEGVFQTLDVQQFRTTVVRD</sequence>
<keyword evidence="3" id="KW-1185">Reference proteome</keyword>
<keyword evidence="1" id="KW-0812">Transmembrane</keyword>
<accession>A0A9X2F6T4</accession>
<dbReference type="Proteomes" id="UP001155241">
    <property type="component" value="Unassembled WGS sequence"/>
</dbReference>
<dbReference type="AlphaFoldDB" id="A0A9X2F6T4"/>
<evidence type="ECO:0000313" key="2">
    <source>
        <dbReference type="EMBL" id="MCO6042864.1"/>
    </source>
</evidence>
<proteinExistence type="predicted"/>
<dbReference type="RefSeq" id="WP_252850964.1">
    <property type="nucleotide sequence ID" value="NZ_JAMXLR010000012.1"/>
</dbReference>
<evidence type="ECO:0000313" key="3">
    <source>
        <dbReference type="Proteomes" id="UP001155241"/>
    </source>
</evidence>
<gene>
    <name evidence="2" type="ORF">NG895_02985</name>
</gene>
<dbReference type="EMBL" id="JAMXLR010000012">
    <property type="protein sequence ID" value="MCO6042864.1"/>
    <property type="molecule type" value="Genomic_DNA"/>
</dbReference>
<keyword evidence="1" id="KW-0472">Membrane</keyword>
<organism evidence="2 3">
    <name type="scientific">Aeoliella straminimaris</name>
    <dbReference type="NCBI Taxonomy" id="2954799"/>
    <lineage>
        <taxon>Bacteria</taxon>
        <taxon>Pseudomonadati</taxon>
        <taxon>Planctomycetota</taxon>
        <taxon>Planctomycetia</taxon>
        <taxon>Pirellulales</taxon>
        <taxon>Lacipirellulaceae</taxon>
        <taxon>Aeoliella</taxon>
    </lineage>
</organism>
<name>A0A9X2F6T4_9BACT</name>
<comment type="caution">
    <text evidence="2">The sequence shown here is derived from an EMBL/GenBank/DDBJ whole genome shotgun (WGS) entry which is preliminary data.</text>
</comment>
<protein>
    <submittedName>
        <fullName evidence="2">Uncharacterized protein</fullName>
    </submittedName>
</protein>
<reference evidence="2" key="1">
    <citation type="submission" date="2022-06" db="EMBL/GenBank/DDBJ databases">
        <title>Aeoliella straminimaris, a novel planctomycete from sediments.</title>
        <authorList>
            <person name="Vitorino I.R."/>
            <person name="Lage O.M."/>
        </authorList>
    </citation>
    <scope>NUCLEOTIDE SEQUENCE</scope>
    <source>
        <strain evidence="2">ICT_H6.2</strain>
    </source>
</reference>
<keyword evidence="1" id="KW-1133">Transmembrane helix</keyword>
<evidence type="ECO:0000256" key="1">
    <source>
        <dbReference type="SAM" id="Phobius"/>
    </source>
</evidence>